<proteinExistence type="inferred from homology"/>
<evidence type="ECO:0000256" key="8">
    <source>
        <dbReference type="ARBA" id="ARBA00022989"/>
    </source>
</evidence>
<dbReference type="GO" id="GO:0004497">
    <property type="term" value="F:monooxygenase activity"/>
    <property type="evidence" value="ECO:0007669"/>
    <property type="project" value="UniProtKB-KW"/>
</dbReference>
<sequence length="281" mass="31764">MLVENPMRLKQLIRFNFAAVVLKILYDIDVKDENDAYVEISEVALAGPLEGMVPGKFMVEFFPFLRHIPPWVPGARSQKLWAKWMAAGDRLKNVPFEHAKVKLVCHSVISIQSDVVGFKPFVYCHFQDRGEATQSPARIRTSKVGATLLGMFSGVMLHPEVLRKAHAELDAVVGPHRLPDFSDKESLPYVNAIIKESMRWHSALPLGVPHATTADDEFRGYFIPAGTMLIPNTWACTHDPDVYEDPDVFRPERFIRDGRLDTRVQDPAAFIFGYGRRHVAP</sequence>
<organism evidence="13 14">
    <name type="scientific">Ganoderma sinense ZZ0214-1</name>
    <dbReference type="NCBI Taxonomy" id="1077348"/>
    <lineage>
        <taxon>Eukaryota</taxon>
        <taxon>Fungi</taxon>
        <taxon>Dikarya</taxon>
        <taxon>Basidiomycota</taxon>
        <taxon>Agaricomycotina</taxon>
        <taxon>Agaricomycetes</taxon>
        <taxon>Polyporales</taxon>
        <taxon>Polyporaceae</taxon>
        <taxon>Ganoderma</taxon>
    </lineage>
</organism>
<keyword evidence="9" id="KW-0560">Oxidoreductase</keyword>
<dbReference type="Proteomes" id="UP000230002">
    <property type="component" value="Unassembled WGS sequence"/>
</dbReference>
<dbReference type="STRING" id="1077348.A0A2G8S5V9"/>
<name>A0A2G8S5V9_9APHY</name>
<dbReference type="InterPro" id="IPR001128">
    <property type="entry name" value="Cyt_P450"/>
</dbReference>
<dbReference type="InterPro" id="IPR002401">
    <property type="entry name" value="Cyt_P450_E_grp-I"/>
</dbReference>
<dbReference type="InterPro" id="IPR036396">
    <property type="entry name" value="Cyt_P450_sf"/>
</dbReference>
<dbReference type="PRINTS" id="PR00463">
    <property type="entry name" value="EP450I"/>
</dbReference>
<comment type="caution">
    <text evidence="13">The sequence shown here is derived from an EMBL/GenBank/DDBJ whole genome shotgun (WGS) entry which is preliminary data.</text>
</comment>
<comment type="subcellular location">
    <subcellularLocation>
        <location evidence="2">Membrane</location>
        <topology evidence="2">Single-pass membrane protein</topology>
    </subcellularLocation>
</comment>
<dbReference type="EMBL" id="AYKW01000023">
    <property type="protein sequence ID" value="PIL29135.1"/>
    <property type="molecule type" value="Genomic_DNA"/>
</dbReference>
<dbReference type="OrthoDB" id="2789670at2759"/>
<keyword evidence="11" id="KW-0503">Monooxygenase</keyword>
<keyword evidence="10" id="KW-0408">Iron</keyword>
<dbReference type="GO" id="GO:0005506">
    <property type="term" value="F:iron ion binding"/>
    <property type="evidence" value="ECO:0007669"/>
    <property type="project" value="InterPro"/>
</dbReference>
<dbReference type="GO" id="GO:0016020">
    <property type="term" value="C:membrane"/>
    <property type="evidence" value="ECO:0007669"/>
    <property type="project" value="UniProtKB-SubCell"/>
</dbReference>
<comment type="pathway">
    <text evidence="3">Secondary metabolite biosynthesis.</text>
</comment>
<dbReference type="InterPro" id="IPR050364">
    <property type="entry name" value="Cytochrome_P450_fung"/>
</dbReference>
<keyword evidence="7" id="KW-0479">Metal-binding</keyword>
<dbReference type="PANTHER" id="PTHR46300:SF7">
    <property type="entry name" value="P450, PUTATIVE (EUROFUNG)-RELATED"/>
    <property type="match status" value="1"/>
</dbReference>
<dbReference type="GO" id="GO:0016705">
    <property type="term" value="F:oxidoreductase activity, acting on paired donors, with incorporation or reduction of molecular oxygen"/>
    <property type="evidence" value="ECO:0007669"/>
    <property type="project" value="InterPro"/>
</dbReference>
<dbReference type="GO" id="GO:0020037">
    <property type="term" value="F:heme binding"/>
    <property type="evidence" value="ECO:0007669"/>
    <property type="project" value="InterPro"/>
</dbReference>
<evidence type="ECO:0000256" key="12">
    <source>
        <dbReference type="ARBA" id="ARBA00023136"/>
    </source>
</evidence>
<evidence type="ECO:0000256" key="7">
    <source>
        <dbReference type="ARBA" id="ARBA00022723"/>
    </source>
</evidence>
<evidence type="ECO:0000256" key="10">
    <source>
        <dbReference type="ARBA" id="ARBA00023004"/>
    </source>
</evidence>
<keyword evidence="6" id="KW-0812">Transmembrane</keyword>
<evidence type="ECO:0000313" key="14">
    <source>
        <dbReference type="Proteomes" id="UP000230002"/>
    </source>
</evidence>
<dbReference type="PANTHER" id="PTHR46300">
    <property type="entry name" value="P450, PUTATIVE (EUROFUNG)-RELATED-RELATED"/>
    <property type="match status" value="1"/>
</dbReference>
<dbReference type="Pfam" id="PF00067">
    <property type="entry name" value="p450"/>
    <property type="match status" value="1"/>
</dbReference>
<dbReference type="Gene3D" id="1.10.630.10">
    <property type="entry name" value="Cytochrome P450"/>
    <property type="match status" value="1"/>
</dbReference>
<evidence type="ECO:0000256" key="2">
    <source>
        <dbReference type="ARBA" id="ARBA00004167"/>
    </source>
</evidence>
<gene>
    <name evidence="13" type="ORF">GSI_09184</name>
</gene>
<keyword evidence="8" id="KW-1133">Transmembrane helix</keyword>
<comment type="similarity">
    <text evidence="4">Belongs to the cytochrome P450 family.</text>
</comment>
<evidence type="ECO:0000256" key="11">
    <source>
        <dbReference type="ARBA" id="ARBA00023033"/>
    </source>
</evidence>
<keyword evidence="14" id="KW-1185">Reference proteome</keyword>
<dbReference type="AlphaFoldDB" id="A0A2G8S5V9"/>
<protein>
    <submittedName>
        <fullName evidence="13">Cytochrome P450</fullName>
    </submittedName>
</protein>
<evidence type="ECO:0000256" key="1">
    <source>
        <dbReference type="ARBA" id="ARBA00001971"/>
    </source>
</evidence>
<keyword evidence="12" id="KW-0472">Membrane</keyword>
<evidence type="ECO:0000256" key="4">
    <source>
        <dbReference type="ARBA" id="ARBA00010617"/>
    </source>
</evidence>
<evidence type="ECO:0000256" key="5">
    <source>
        <dbReference type="ARBA" id="ARBA00022617"/>
    </source>
</evidence>
<accession>A0A2G8S5V9</accession>
<comment type="cofactor">
    <cofactor evidence="1">
        <name>heme</name>
        <dbReference type="ChEBI" id="CHEBI:30413"/>
    </cofactor>
</comment>
<evidence type="ECO:0000256" key="3">
    <source>
        <dbReference type="ARBA" id="ARBA00005179"/>
    </source>
</evidence>
<keyword evidence="5" id="KW-0349">Heme</keyword>
<reference evidence="13 14" key="1">
    <citation type="journal article" date="2015" name="Sci. Rep.">
        <title>Chromosome-level genome map provides insights into diverse defense mechanisms in the medicinal fungus Ganoderma sinense.</title>
        <authorList>
            <person name="Zhu Y."/>
            <person name="Xu J."/>
            <person name="Sun C."/>
            <person name="Zhou S."/>
            <person name="Xu H."/>
            <person name="Nelson D.R."/>
            <person name="Qian J."/>
            <person name="Song J."/>
            <person name="Luo H."/>
            <person name="Xiang L."/>
            <person name="Li Y."/>
            <person name="Xu Z."/>
            <person name="Ji A."/>
            <person name="Wang L."/>
            <person name="Lu S."/>
            <person name="Hayward A."/>
            <person name="Sun W."/>
            <person name="Li X."/>
            <person name="Schwartz D.C."/>
            <person name="Wang Y."/>
            <person name="Chen S."/>
        </authorList>
    </citation>
    <scope>NUCLEOTIDE SEQUENCE [LARGE SCALE GENOMIC DNA]</scope>
    <source>
        <strain evidence="13 14">ZZ0214-1</strain>
    </source>
</reference>
<evidence type="ECO:0000256" key="6">
    <source>
        <dbReference type="ARBA" id="ARBA00022692"/>
    </source>
</evidence>
<dbReference type="SUPFAM" id="SSF48264">
    <property type="entry name" value="Cytochrome P450"/>
    <property type="match status" value="1"/>
</dbReference>
<evidence type="ECO:0000256" key="9">
    <source>
        <dbReference type="ARBA" id="ARBA00023002"/>
    </source>
</evidence>
<evidence type="ECO:0000313" key="13">
    <source>
        <dbReference type="EMBL" id="PIL29135.1"/>
    </source>
</evidence>